<dbReference type="Pfam" id="PF07715">
    <property type="entry name" value="Plug"/>
    <property type="match status" value="1"/>
</dbReference>
<evidence type="ECO:0000256" key="4">
    <source>
        <dbReference type="ARBA" id="ARBA00022452"/>
    </source>
</evidence>
<dbReference type="GO" id="GO:0009279">
    <property type="term" value="C:cell outer membrane"/>
    <property type="evidence" value="ECO:0007669"/>
    <property type="project" value="UniProtKB-SubCell"/>
</dbReference>
<dbReference type="KEGG" id="mme:Marme_1048"/>
<gene>
    <name evidence="15" type="ordered locus">Marme_1048</name>
</gene>
<feature type="domain" description="TonB-dependent receptor-like beta-barrel" evidence="13">
    <location>
        <begin position="250"/>
        <end position="681"/>
    </location>
</feature>
<keyword evidence="12" id="KW-0732">Signal</keyword>
<evidence type="ECO:0000256" key="7">
    <source>
        <dbReference type="ARBA" id="ARBA00023136"/>
    </source>
</evidence>
<proteinExistence type="inferred from homology"/>
<evidence type="ECO:0000313" key="16">
    <source>
        <dbReference type="Proteomes" id="UP000001062"/>
    </source>
</evidence>
<evidence type="ECO:0000256" key="9">
    <source>
        <dbReference type="ARBA" id="ARBA00023237"/>
    </source>
</evidence>
<dbReference type="HOGENOM" id="CLU_008287_9_3_6"/>
<evidence type="ECO:0000313" key="15">
    <source>
        <dbReference type="EMBL" id="ADZ90323.1"/>
    </source>
</evidence>
<keyword evidence="3 10" id="KW-0813">Transport</keyword>
<dbReference type="InterPro" id="IPR012910">
    <property type="entry name" value="Plug_dom"/>
</dbReference>
<evidence type="ECO:0000256" key="2">
    <source>
        <dbReference type="ARBA" id="ARBA00009810"/>
    </source>
</evidence>
<dbReference type="Gene3D" id="2.40.170.20">
    <property type="entry name" value="TonB-dependent receptor, beta-barrel domain"/>
    <property type="match status" value="1"/>
</dbReference>
<dbReference type="InterPro" id="IPR037066">
    <property type="entry name" value="Plug_dom_sf"/>
</dbReference>
<dbReference type="Pfam" id="PF00593">
    <property type="entry name" value="TonB_dep_Rec_b-barrel"/>
    <property type="match status" value="1"/>
</dbReference>
<dbReference type="Proteomes" id="UP000001062">
    <property type="component" value="Chromosome"/>
</dbReference>
<keyword evidence="9 10" id="KW-0998">Cell outer membrane</keyword>
<dbReference type="PANTHER" id="PTHR32552:SF74">
    <property type="entry name" value="HYDROXAMATE SIDEROPHORE RECEPTOR FHUE"/>
    <property type="match status" value="1"/>
</dbReference>
<evidence type="ECO:0000259" key="14">
    <source>
        <dbReference type="Pfam" id="PF07715"/>
    </source>
</evidence>
<evidence type="ECO:0000256" key="3">
    <source>
        <dbReference type="ARBA" id="ARBA00022448"/>
    </source>
</evidence>
<dbReference type="NCBIfam" id="TIGR01783">
    <property type="entry name" value="TonB-siderophor"/>
    <property type="match status" value="1"/>
</dbReference>
<evidence type="ECO:0000259" key="13">
    <source>
        <dbReference type="Pfam" id="PF00593"/>
    </source>
</evidence>
<dbReference type="AlphaFoldDB" id="F2JTA5"/>
<dbReference type="SUPFAM" id="SSF56935">
    <property type="entry name" value="Porins"/>
    <property type="match status" value="1"/>
</dbReference>
<evidence type="ECO:0000256" key="5">
    <source>
        <dbReference type="ARBA" id="ARBA00022692"/>
    </source>
</evidence>
<dbReference type="GO" id="GO:0015344">
    <property type="term" value="F:siderophore uptake transmembrane transporter activity"/>
    <property type="evidence" value="ECO:0007669"/>
    <property type="project" value="TreeGrafter"/>
</dbReference>
<dbReference type="InterPro" id="IPR036942">
    <property type="entry name" value="Beta-barrel_TonB_sf"/>
</dbReference>
<dbReference type="InterPro" id="IPR010105">
    <property type="entry name" value="TonB_sidphr_rcpt"/>
</dbReference>
<keyword evidence="5 10" id="KW-0812">Transmembrane</keyword>
<feature type="signal peptide" evidence="12">
    <location>
        <begin position="1"/>
        <end position="31"/>
    </location>
</feature>
<dbReference type="PROSITE" id="PS52016">
    <property type="entry name" value="TONB_DEPENDENT_REC_3"/>
    <property type="match status" value="1"/>
</dbReference>
<comment type="subcellular location">
    <subcellularLocation>
        <location evidence="1 10">Cell outer membrane</location>
        <topology evidence="1 10">Multi-pass membrane protein</topology>
    </subcellularLocation>
</comment>
<keyword evidence="16" id="KW-1185">Reference proteome</keyword>
<feature type="chain" id="PRO_5003279237" evidence="12">
    <location>
        <begin position="32"/>
        <end position="713"/>
    </location>
</feature>
<evidence type="ECO:0000256" key="1">
    <source>
        <dbReference type="ARBA" id="ARBA00004571"/>
    </source>
</evidence>
<name>F2JTA5_MARM1</name>
<organism evidence="15 16">
    <name type="scientific">Marinomonas mediterranea (strain ATCC 700492 / JCM 21426 / NBRC 103028 / MMB-1)</name>
    <dbReference type="NCBI Taxonomy" id="717774"/>
    <lineage>
        <taxon>Bacteria</taxon>
        <taxon>Pseudomonadati</taxon>
        <taxon>Pseudomonadota</taxon>
        <taxon>Gammaproteobacteria</taxon>
        <taxon>Oceanospirillales</taxon>
        <taxon>Oceanospirillaceae</taxon>
        <taxon>Marinomonas</taxon>
    </lineage>
</organism>
<keyword evidence="6 11" id="KW-0798">TonB box</keyword>
<keyword evidence="7 10" id="KW-0472">Membrane</keyword>
<dbReference type="eggNOG" id="COG4773">
    <property type="taxonomic scope" value="Bacteria"/>
</dbReference>
<keyword evidence="8 15" id="KW-0675">Receptor</keyword>
<dbReference type="STRING" id="717774.Marme_1048"/>
<evidence type="ECO:0000256" key="8">
    <source>
        <dbReference type="ARBA" id="ARBA00023170"/>
    </source>
</evidence>
<dbReference type="InterPro" id="IPR000531">
    <property type="entry name" value="Beta-barrel_TonB"/>
</dbReference>
<comment type="similarity">
    <text evidence="2 10 11">Belongs to the TonB-dependent receptor family.</text>
</comment>
<protein>
    <submittedName>
        <fullName evidence="15">TonB-dependent siderophore receptor</fullName>
    </submittedName>
</protein>
<dbReference type="GO" id="GO:0015891">
    <property type="term" value="P:siderophore transport"/>
    <property type="evidence" value="ECO:0007669"/>
    <property type="project" value="InterPro"/>
</dbReference>
<dbReference type="PANTHER" id="PTHR32552">
    <property type="entry name" value="FERRICHROME IRON RECEPTOR-RELATED"/>
    <property type="match status" value="1"/>
</dbReference>
<evidence type="ECO:0000256" key="10">
    <source>
        <dbReference type="PROSITE-ProRule" id="PRU01360"/>
    </source>
</evidence>
<dbReference type="OrthoDB" id="6127007at2"/>
<dbReference type="GO" id="GO:0038023">
    <property type="term" value="F:signaling receptor activity"/>
    <property type="evidence" value="ECO:0007669"/>
    <property type="project" value="InterPro"/>
</dbReference>
<evidence type="ECO:0000256" key="6">
    <source>
        <dbReference type="ARBA" id="ARBA00023077"/>
    </source>
</evidence>
<evidence type="ECO:0000256" key="12">
    <source>
        <dbReference type="SAM" id="SignalP"/>
    </source>
</evidence>
<dbReference type="Gene3D" id="2.170.130.10">
    <property type="entry name" value="TonB-dependent receptor, plug domain"/>
    <property type="match status" value="1"/>
</dbReference>
<feature type="domain" description="TonB-dependent receptor plug" evidence="14">
    <location>
        <begin position="77"/>
        <end position="176"/>
    </location>
</feature>
<sequence length="713" mass="77998" precursor="true">MRHISPKSKRNHLHVLLGASILAPFSMTAIAESVDESTRLPTLTVEGNALYIMPSSEETKGYGVQSATVGTKAPAALRDIPQSITVLTNDYIEDQGVTHLDDIAKLTPGLRTLSNDSGRSSIFSRGYEYDEFNINGLPSTMQSINGTLPSLVAFDRVEILRGPSGLFNSASELGGTINLVRKQATYDTKGSVSAGYGSWGRNLVNADLSGSLNEDETIRSRVVISQEETPTEVDQSANKDQTLYATVDIDVNDETELSVGLLYQNKNITPSNGFPTDSSGTLLDWDSTTFLGANWNDFNSESTDVFVDLNHDFDNGGLGKLSLRTSDRATDYYYAFTGAALADDGTTSLRTTQRDFEQQTLAFDASYSQPFETFSSISEFVVGIDHKHYETEYRSGASKLGSINVNTFDSGSVAYSNPTYSARVKSDEKETGVYGKVTFRPQENLALIAGGRFSWYDLSATSTTLSSNTTTPSEFDENGRFMPYAGTVVDLDEKHSFYASYSEVYKPQTDLDESGNMIDAREGDQYEMGVKGSYNNGNLNARLTLFQLTDKNRAASVTGESYYEATGKTRVSGAEAELSGQLGALELITGYAYMDTENLAGDENTLFMMMPNHTVNLWGKYTIENGMLSGTAVGVGVTAMSKFYLERRGTKIKAPSYEVVDASISKDVTENLTLSFKANNLFDKKYYSRVGSVATFNFYGPSRNVLAKATYRF</sequence>
<dbReference type="InterPro" id="IPR039426">
    <property type="entry name" value="TonB-dep_rcpt-like"/>
</dbReference>
<dbReference type="EMBL" id="CP002583">
    <property type="protein sequence ID" value="ADZ90323.1"/>
    <property type="molecule type" value="Genomic_DNA"/>
</dbReference>
<keyword evidence="4 10" id="KW-1134">Transmembrane beta strand</keyword>
<accession>F2JTA5</accession>
<dbReference type="PATRIC" id="fig|717774.3.peg.1090"/>
<dbReference type="CDD" id="cd01347">
    <property type="entry name" value="ligand_gated_channel"/>
    <property type="match status" value="1"/>
</dbReference>
<dbReference type="RefSeq" id="WP_013660228.1">
    <property type="nucleotide sequence ID" value="NC_015276.1"/>
</dbReference>
<reference evidence="15 16" key="1">
    <citation type="journal article" date="2012" name="Stand. Genomic Sci.">
        <title>Complete genome sequence of the melanogenic marine bacterium Marinomonas mediterranea type strain (MMB-1(T)).</title>
        <authorList>
            <person name="Lucas-Elio P."/>
            <person name="Goodwin L."/>
            <person name="Woyke T."/>
            <person name="Pitluck S."/>
            <person name="Nolan M."/>
            <person name="Kyrpides N.C."/>
            <person name="Detter J.C."/>
            <person name="Copeland A."/>
            <person name="Teshima H."/>
            <person name="Bruce D."/>
            <person name="Detter C."/>
            <person name="Tapia R."/>
            <person name="Han S."/>
            <person name="Land M.L."/>
            <person name="Ivanova N."/>
            <person name="Mikhailova N."/>
            <person name="Johnston A.W."/>
            <person name="Sanchez-Amat A."/>
        </authorList>
    </citation>
    <scope>NUCLEOTIDE SEQUENCE [LARGE SCALE GENOMIC DNA]</scope>
    <source>
        <strain evidence="16">ATCC 700492 / JCM 21426 / NBRC 103028 / MMB-1</strain>
    </source>
</reference>
<evidence type="ECO:0000256" key="11">
    <source>
        <dbReference type="RuleBase" id="RU003357"/>
    </source>
</evidence>